<keyword evidence="11" id="KW-0520">NAD</keyword>
<dbReference type="GO" id="GO:0005576">
    <property type="term" value="C:extracellular region"/>
    <property type="evidence" value="ECO:0007669"/>
    <property type="project" value="UniProtKB-SubCell"/>
</dbReference>
<gene>
    <name evidence="13" type="primary">LOC115823825</name>
</gene>
<evidence type="ECO:0000256" key="6">
    <source>
        <dbReference type="ARBA" id="ARBA00022679"/>
    </source>
</evidence>
<evidence type="ECO:0000256" key="1">
    <source>
        <dbReference type="ARBA" id="ARBA00004613"/>
    </source>
</evidence>
<dbReference type="InterPro" id="IPR000768">
    <property type="entry name" value="ART"/>
</dbReference>
<organism evidence="12 13">
    <name type="scientific">Chanos chanos</name>
    <name type="common">Milkfish</name>
    <name type="synonym">Mugil chanos</name>
    <dbReference type="NCBI Taxonomy" id="29144"/>
    <lineage>
        <taxon>Eukaryota</taxon>
        <taxon>Metazoa</taxon>
        <taxon>Chordata</taxon>
        <taxon>Craniata</taxon>
        <taxon>Vertebrata</taxon>
        <taxon>Euteleostomi</taxon>
        <taxon>Actinopterygii</taxon>
        <taxon>Neopterygii</taxon>
        <taxon>Teleostei</taxon>
        <taxon>Ostariophysi</taxon>
        <taxon>Gonorynchiformes</taxon>
        <taxon>Chanidae</taxon>
        <taxon>Chanos</taxon>
    </lineage>
</organism>
<dbReference type="Gene3D" id="3.90.176.10">
    <property type="entry name" value="Toxin ADP-ribosyltransferase, Chain A, domain 1"/>
    <property type="match status" value="1"/>
</dbReference>
<evidence type="ECO:0000256" key="10">
    <source>
        <dbReference type="ARBA" id="ARBA00047597"/>
    </source>
</evidence>
<dbReference type="GO" id="GO:0090729">
    <property type="term" value="F:toxin activity"/>
    <property type="evidence" value="ECO:0007669"/>
    <property type="project" value="UniProtKB-KW"/>
</dbReference>
<evidence type="ECO:0000256" key="3">
    <source>
        <dbReference type="ARBA" id="ARBA00022525"/>
    </source>
</evidence>
<dbReference type="InParanoid" id="A0A6J2WHB6"/>
<evidence type="ECO:0000256" key="2">
    <source>
        <dbReference type="ARBA" id="ARBA00009558"/>
    </source>
</evidence>
<comment type="subcellular location">
    <subcellularLocation>
        <location evidence="1">Secreted</location>
    </subcellularLocation>
</comment>
<dbReference type="PANTHER" id="PTHR10339">
    <property type="entry name" value="ADP-RIBOSYLTRANSFERASE"/>
    <property type="match status" value="1"/>
</dbReference>
<dbReference type="InterPro" id="IPR050999">
    <property type="entry name" value="ADP-ribosyltransferase_ARG"/>
</dbReference>
<dbReference type="AlphaFoldDB" id="A0A6J2WHB6"/>
<evidence type="ECO:0000313" key="12">
    <source>
        <dbReference type="Proteomes" id="UP000504632"/>
    </source>
</evidence>
<keyword evidence="4" id="KW-0800">Toxin</keyword>
<dbReference type="PRINTS" id="PR00970">
    <property type="entry name" value="RIBTRNSFRASE"/>
</dbReference>
<accession>A0A6J2WHB6</accession>
<dbReference type="GO" id="GO:0016779">
    <property type="term" value="F:nucleotidyltransferase activity"/>
    <property type="evidence" value="ECO:0007669"/>
    <property type="project" value="UniProtKB-KW"/>
</dbReference>
<keyword evidence="7" id="KW-0548">Nucleotidyltransferase</keyword>
<dbReference type="SUPFAM" id="SSF56399">
    <property type="entry name" value="ADP-ribosylation"/>
    <property type="match status" value="1"/>
</dbReference>
<keyword evidence="9" id="KW-0843">Virulence</keyword>
<evidence type="ECO:0000256" key="4">
    <source>
        <dbReference type="ARBA" id="ARBA00022656"/>
    </source>
</evidence>
<reference evidence="13" key="2">
    <citation type="submission" date="2025-08" db="UniProtKB">
        <authorList>
            <consortium name="RefSeq"/>
        </authorList>
    </citation>
    <scope>IDENTIFICATION</scope>
</reference>
<keyword evidence="12" id="KW-1185">Reference proteome</keyword>
<keyword evidence="8 11" id="KW-0521">NADP</keyword>
<evidence type="ECO:0000256" key="9">
    <source>
        <dbReference type="ARBA" id="ARBA00023026"/>
    </source>
</evidence>
<evidence type="ECO:0000256" key="11">
    <source>
        <dbReference type="RuleBase" id="RU361228"/>
    </source>
</evidence>
<dbReference type="PANTHER" id="PTHR10339:SF25">
    <property type="entry name" value="SECRETED EXOENZYME S"/>
    <property type="match status" value="1"/>
</dbReference>
<keyword evidence="5 11" id="KW-0328">Glycosyltransferase</keyword>
<comment type="similarity">
    <text evidence="2 11">Belongs to the Arg-specific ADP-ribosyltransferase family.</text>
</comment>
<dbReference type="GO" id="GO:0106274">
    <property type="term" value="F:NAD+-protein-arginine ADP-ribosyltransferase activity"/>
    <property type="evidence" value="ECO:0007669"/>
    <property type="project" value="UniProtKB-EC"/>
</dbReference>
<dbReference type="RefSeq" id="XP_030643708.1">
    <property type="nucleotide sequence ID" value="XM_030787848.1"/>
</dbReference>
<sequence>MNLELDSVDDQYTQCREEMLKRVTEPGGLLDQELRSDNEYYEAWKNAKTCRTLIPGVPENYSVALAVFTSDFNFYDRFNKAVRMQGASVDIYKSKFPFKSLHFLLTDVLRMLNTTDECADSISGSYTNFGATKVGTQVRLEHFHWVSPFMNKFCYTIYKVQTCRAYDVSQYSCFRDIEAIISPSELFEVTAVDTVNNESQVLVSLVSKGIYRKHHCSFLASLLSCKQGAEGSQELSETLNLYFTETHGVPDPEPEAKPEFQFSVGRGPVTESISSMSKICWTSCWQGLARLLSKRSSSLYLYSVRGKDHLRLGADAVRC</sequence>
<dbReference type="EC" id="2.4.2.31" evidence="11"/>
<keyword evidence="6 11" id="KW-0808">Transferase</keyword>
<dbReference type="GeneID" id="115823825"/>
<proteinExistence type="inferred from homology"/>
<protein>
    <recommendedName>
        <fullName evidence="11">NAD(P)(+)--arginine ADP-ribosyltransferase</fullName>
        <ecNumber evidence="11">2.4.2.31</ecNumber>
    </recommendedName>
    <alternativeName>
        <fullName evidence="11">Mono(ADP-ribosyl)transferase</fullName>
    </alternativeName>
</protein>
<dbReference type="Pfam" id="PF01129">
    <property type="entry name" value="ART"/>
    <property type="match status" value="1"/>
</dbReference>
<dbReference type="OrthoDB" id="423533at2759"/>
<reference evidence="12" key="1">
    <citation type="submission" date="2024-06" db="UniProtKB">
        <authorList>
            <consortium name="RefSeq"/>
        </authorList>
    </citation>
    <scope>NUCLEOTIDE SEQUENCE [LARGE SCALE GENOMIC DNA]</scope>
</reference>
<evidence type="ECO:0000256" key="7">
    <source>
        <dbReference type="ARBA" id="ARBA00022695"/>
    </source>
</evidence>
<keyword evidence="3" id="KW-0964">Secreted</keyword>
<name>A0A6J2WHB6_CHACN</name>
<comment type="catalytic activity">
    <reaction evidence="10 11">
        <text>L-arginyl-[protein] + NAD(+) = N(omega)-(ADP-D-ribosyl)-L-arginyl-[protein] + nicotinamide + H(+)</text>
        <dbReference type="Rhea" id="RHEA:19149"/>
        <dbReference type="Rhea" id="RHEA-COMP:10532"/>
        <dbReference type="Rhea" id="RHEA-COMP:15087"/>
        <dbReference type="ChEBI" id="CHEBI:15378"/>
        <dbReference type="ChEBI" id="CHEBI:17154"/>
        <dbReference type="ChEBI" id="CHEBI:29965"/>
        <dbReference type="ChEBI" id="CHEBI:57540"/>
        <dbReference type="ChEBI" id="CHEBI:142554"/>
        <dbReference type="EC" id="2.4.2.31"/>
    </reaction>
</comment>
<dbReference type="Proteomes" id="UP000504632">
    <property type="component" value="Chromosome 11"/>
</dbReference>
<evidence type="ECO:0000256" key="8">
    <source>
        <dbReference type="ARBA" id="ARBA00022857"/>
    </source>
</evidence>
<dbReference type="GO" id="GO:0003950">
    <property type="term" value="F:NAD+ poly-ADP-ribosyltransferase activity"/>
    <property type="evidence" value="ECO:0007669"/>
    <property type="project" value="TreeGrafter"/>
</dbReference>
<evidence type="ECO:0000313" key="13">
    <source>
        <dbReference type="RefSeq" id="XP_030643708.1"/>
    </source>
</evidence>
<evidence type="ECO:0000256" key="5">
    <source>
        <dbReference type="ARBA" id="ARBA00022676"/>
    </source>
</evidence>